<evidence type="ECO:0000313" key="12">
    <source>
        <dbReference type="Proteomes" id="UP001163152"/>
    </source>
</evidence>
<dbReference type="KEGG" id="tsin:OXH18_22610"/>
<gene>
    <name evidence="10 11" type="primary">crcB</name>
    <name evidence="10" type="synonym">fluC</name>
    <name evidence="11" type="ORF">OXH18_22610</name>
</gene>
<evidence type="ECO:0000256" key="9">
    <source>
        <dbReference type="ARBA" id="ARBA00049940"/>
    </source>
</evidence>
<proteinExistence type="inferred from homology"/>
<dbReference type="Proteomes" id="UP001163152">
    <property type="component" value="Chromosome"/>
</dbReference>
<keyword evidence="2 10" id="KW-1003">Cell membrane</keyword>
<dbReference type="Pfam" id="PF02537">
    <property type="entry name" value="CRCB"/>
    <property type="match status" value="1"/>
</dbReference>
<accession>A0A9E8ZBR8</accession>
<dbReference type="NCBIfam" id="TIGR00494">
    <property type="entry name" value="crcB"/>
    <property type="match status" value="1"/>
</dbReference>
<sequence length="154" mass="16937">MLKQPFLRQPVVRTVAAISLGAIAGALGRYYFGLAMNHLLGIDVPYSTLVINVTGCLAMGFLATLSLGQVISLHPDIRLLLLTGFLGSYTTFSGYELDSAHLLQQDRLQADLFYWAGSVMLGFMSLQFGIAFAEWLLGKLDPSRETPHNRDRSN</sequence>
<dbReference type="AlphaFoldDB" id="A0A9E8ZBR8"/>
<protein>
    <recommendedName>
        <fullName evidence="10">Fluoride-specific ion channel FluC</fullName>
    </recommendedName>
</protein>
<keyword evidence="10" id="KW-0915">Sodium</keyword>
<feature type="binding site" evidence="10">
    <location>
        <position position="90"/>
    </location>
    <ligand>
        <name>Na(+)</name>
        <dbReference type="ChEBI" id="CHEBI:29101"/>
        <note>structural</note>
    </ligand>
</feature>
<keyword evidence="3 10" id="KW-0812">Transmembrane</keyword>
<evidence type="ECO:0000256" key="10">
    <source>
        <dbReference type="HAMAP-Rule" id="MF_00454"/>
    </source>
</evidence>
<dbReference type="GO" id="GO:0062054">
    <property type="term" value="F:fluoride channel activity"/>
    <property type="evidence" value="ECO:0007669"/>
    <property type="project" value="UniProtKB-UniRule"/>
</dbReference>
<dbReference type="PANTHER" id="PTHR28259:SF1">
    <property type="entry name" value="FLUORIDE EXPORT PROTEIN 1-RELATED"/>
    <property type="match status" value="1"/>
</dbReference>
<evidence type="ECO:0000256" key="1">
    <source>
        <dbReference type="ARBA" id="ARBA00004651"/>
    </source>
</evidence>
<feature type="binding site" evidence="10">
    <location>
        <position position="87"/>
    </location>
    <ligand>
        <name>Na(+)</name>
        <dbReference type="ChEBI" id="CHEBI:29101"/>
        <note>structural</note>
    </ligand>
</feature>
<dbReference type="HAMAP" id="MF_00454">
    <property type="entry name" value="FluC"/>
    <property type="match status" value="1"/>
</dbReference>
<feature type="transmembrane region" description="Helical" evidence="10">
    <location>
        <begin position="115"/>
        <end position="137"/>
    </location>
</feature>
<organism evidence="11 12">
    <name type="scientific">Thermocoleostomius sinensis A174</name>
    <dbReference type="NCBI Taxonomy" id="2016057"/>
    <lineage>
        <taxon>Bacteria</taxon>
        <taxon>Bacillati</taxon>
        <taxon>Cyanobacteriota</taxon>
        <taxon>Cyanophyceae</taxon>
        <taxon>Oculatellales</taxon>
        <taxon>Oculatellaceae</taxon>
        <taxon>Thermocoleostomius</taxon>
    </lineage>
</organism>
<feature type="transmembrane region" description="Helical" evidence="10">
    <location>
        <begin position="44"/>
        <end position="65"/>
    </location>
</feature>
<comment type="catalytic activity">
    <reaction evidence="8">
        <text>fluoride(in) = fluoride(out)</text>
        <dbReference type="Rhea" id="RHEA:76159"/>
        <dbReference type="ChEBI" id="CHEBI:17051"/>
    </reaction>
    <physiologicalReaction direction="left-to-right" evidence="8">
        <dbReference type="Rhea" id="RHEA:76160"/>
    </physiologicalReaction>
</comment>
<keyword evidence="10" id="KW-0813">Transport</keyword>
<feature type="transmembrane region" description="Helical" evidence="10">
    <location>
        <begin position="12"/>
        <end position="32"/>
    </location>
</feature>
<evidence type="ECO:0000256" key="3">
    <source>
        <dbReference type="ARBA" id="ARBA00022692"/>
    </source>
</evidence>
<evidence type="ECO:0000256" key="2">
    <source>
        <dbReference type="ARBA" id="ARBA00022475"/>
    </source>
</evidence>
<keyword evidence="6 10" id="KW-0407">Ion channel</keyword>
<evidence type="ECO:0000256" key="5">
    <source>
        <dbReference type="ARBA" id="ARBA00023136"/>
    </source>
</evidence>
<comment type="similarity">
    <text evidence="7 10">Belongs to the fluoride channel Fluc/FEX (TC 1.A.43) family.</text>
</comment>
<comment type="subcellular location">
    <subcellularLocation>
        <location evidence="1 10">Cell membrane</location>
        <topology evidence="1 10">Multi-pass membrane protein</topology>
    </subcellularLocation>
</comment>
<evidence type="ECO:0000313" key="11">
    <source>
        <dbReference type="EMBL" id="WAL59931.1"/>
    </source>
</evidence>
<dbReference type="InterPro" id="IPR003691">
    <property type="entry name" value="FluC"/>
</dbReference>
<evidence type="ECO:0000256" key="7">
    <source>
        <dbReference type="ARBA" id="ARBA00035120"/>
    </source>
</evidence>
<keyword evidence="4 10" id="KW-1133">Transmembrane helix</keyword>
<comment type="function">
    <text evidence="9 10">Fluoride-specific ion channel. Important for reducing fluoride concentration in the cell, thus reducing its toxicity.</text>
</comment>
<dbReference type="GO" id="GO:0005886">
    <property type="term" value="C:plasma membrane"/>
    <property type="evidence" value="ECO:0007669"/>
    <property type="project" value="UniProtKB-SubCell"/>
</dbReference>
<reference evidence="11" key="1">
    <citation type="submission" date="2022-12" db="EMBL/GenBank/DDBJ databases">
        <title>Polyphasic identification of a Novel Hot-Spring Cyanobacterium Ocullathermofonsia sinensis gen nov. sp. nov. and Genomic Insights on its Adaptations to the Thermal Habitat.</title>
        <authorList>
            <person name="Daroch M."/>
            <person name="Tang J."/>
            <person name="Jiang Y."/>
        </authorList>
    </citation>
    <scope>NUCLEOTIDE SEQUENCE</scope>
    <source>
        <strain evidence="11">PKUAC-SCTA174</strain>
    </source>
</reference>
<evidence type="ECO:0000256" key="8">
    <source>
        <dbReference type="ARBA" id="ARBA00035585"/>
    </source>
</evidence>
<dbReference type="GO" id="GO:0140114">
    <property type="term" value="P:cellular detoxification of fluoride"/>
    <property type="evidence" value="ECO:0007669"/>
    <property type="project" value="UniProtKB-UniRule"/>
</dbReference>
<dbReference type="RefSeq" id="WP_268609745.1">
    <property type="nucleotide sequence ID" value="NZ_CP113797.1"/>
</dbReference>
<keyword evidence="10" id="KW-0479">Metal-binding</keyword>
<evidence type="ECO:0000256" key="6">
    <source>
        <dbReference type="ARBA" id="ARBA00023303"/>
    </source>
</evidence>
<comment type="activity regulation">
    <text evidence="10">Na(+) is not transported, but it plays an essential structural role and its presence is essential for fluoride channel function.</text>
</comment>
<keyword evidence="10" id="KW-0406">Ion transport</keyword>
<keyword evidence="5 10" id="KW-0472">Membrane</keyword>
<dbReference type="PANTHER" id="PTHR28259">
    <property type="entry name" value="FLUORIDE EXPORT PROTEIN 1-RELATED"/>
    <property type="match status" value="1"/>
</dbReference>
<feature type="transmembrane region" description="Helical" evidence="10">
    <location>
        <begin position="77"/>
        <end position="95"/>
    </location>
</feature>
<evidence type="ECO:0000256" key="4">
    <source>
        <dbReference type="ARBA" id="ARBA00022989"/>
    </source>
</evidence>
<keyword evidence="12" id="KW-1185">Reference proteome</keyword>
<name>A0A9E8ZBR8_9CYAN</name>
<dbReference type="EMBL" id="CP113797">
    <property type="protein sequence ID" value="WAL59931.1"/>
    <property type="molecule type" value="Genomic_DNA"/>
</dbReference>
<dbReference type="GO" id="GO:0046872">
    <property type="term" value="F:metal ion binding"/>
    <property type="evidence" value="ECO:0007669"/>
    <property type="project" value="UniProtKB-KW"/>
</dbReference>